<feature type="compositionally biased region" description="Polar residues" evidence="1">
    <location>
        <begin position="26"/>
        <end position="39"/>
    </location>
</feature>
<reference evidence="2" key="1">
    <citation type="journal article" date="2020" name="Stud. Mycol.">
        <title>101 Dothideomycetes genomes: a test case for predicting lifestyles and emergence of pathogens.</title>
        <authorList>
            <person name="Haridas S."/>
            <person name="Albert R."/>
            <person name="Binder M."/>
            <person name="Bloem J."/>
            <person name="Labutti K."/>
            <person name="Salamov A."/>
            <person name="Andreopoulos B."/>
            <person name="Baker S."/>
            <person name="Barry K."/>
            <person name="Bills G."/>
            <person name="Bluhm B."/>
            <person name="Cannon C."/>
            <person name="Castanera R."/>
            <person name="Culley D."/>
            <person name="Daum C."/>
            <person name="Ezra D."/>
            <person name="Gonzalez J."/>
            <person name="Henrissat B."/>
            <person name="Kuo A."/>
            <person name="Liang C."/>
            <person name="Lipzen A."/>
            <person name="Lutzoni F."/>
            <person name="Magnuson J."/>
            <person name="Mondo S."/>
            <person name="Nolan M."/>
            <person name="Ohm R."/>
            <person name="Pangilinan J."/>
            <person name="Park H.-J."/>
            <person name="Ramirez L."/>
            <person name="Alfaro M."/>
            <person name="Sun H."/>
            <person name="Tritt A."/>
            <person name="Yoshinaga Y."/>
            <person name="Zwiers L.-H."/>
            <person name="Turgeon B."/>
            <person name="Goodwin S."/>
            <person name="Spatafora J."/>
            <person name="Crous P."/>
            <person name="Grigoriev I."/>
        </authorList>
    </citation>
    <scope>NUCLEOTIDE SEQUENCE</scope>
    <source>
        <strain evidence="2">CBS 675.92</strain>
    </source>
</reference>
<accession>A0A6A5TLN4</accession>
<evidence type="ECO:0000256" key="1">
    <source>
        <dbReference type="SAM" id="MobiDB-lite"/>
    </source>
</evidence>
<sequence>MARALTQSRPGVRPSTPPPQIPSELGSPSSKARSPKTSTLAYLQSPRRIEEKQRQAYVDHLSRWAADHDSSHYFHGNIGLAPSATVQTFELGASIQCILTDRDGVRKTIIVRLYGPQRQEQRYKLVIRCGAGWMSAREYLSKEFFTHQQSLLTAKKHPHGLRRYDGITRCRSDLVPKADDKDTVAIQPLFRRFLELPLELQQNVVGVAAGLTGRYKPGGRNNPSFFPPRTYADRYARKQSNISLATVFKISKFLNESLVPWIFPTTDFYFEITGFTNFLWAIGPTKRALIRHITFDFESLAALHCIRWLAPDPVFELFEPPINTDPPALRYLWRLQIQDLARELHLSTLTLDISSIEAVNVPIVVRILKGAFGSIRFLRFLYNGHIVRPGHHRLRKLGTETSWRQMCRDWYERHRQPPTRWYMSYERKMEGVEELEKAMDKNSAFFDGAW</sequence>
<evidence type="ECO:0000313" key="3">
    <source>
        <dbReference type="Proteomes" id="UP000800035"/>
    </source>
</evidence>
<dbReference type="Proteomes" id="UP000800035">
    <property type="component" value="Unassembled WGS sequence"/>
</dbReference>
<dbReference type="EMBL" id="ML977015">
    <property type="protein sequence ID" value="KAF1951736.1"/>
    <property type="molecule type" value="Genomic_DNA"/>
</dbReference>
<protein>
    <submittedName>
        <fullName evidence="2">Uncharacterized protein</fullName>
    </submittedName>
</protein>
<proteinExistence type="predicted"/>
<name>A0A6A5TLN4_9PLEO</name>
<dbReference type="OrthoDB" id="3796222at2759"/>
<organism evidence="2 3">
    <name type="scientific">Byssothecium circinans</name>
    <dbReference type="NCBI Taxonomy" id="147558"/>
    <lineage>
        <taxon>Eukaryota</taxon>
        <taxon>Fungi</taxon>
        <taxon>Dikarya</taxon>
        <taxon>Ascomycota</taxon>
        <taxon>Pezizomycotina</taxon>
        <taxon>Dothideomycetes</taxon>
        <taxon>Pleosporomycetidae</taxon>
        <taxon>Pleosporales</taxon>
        <taxon>Massarineae</taxon>
        <taxon>Massarinaceae</taxon>
        <taxon>Byssothecium</taxon>
    </lineage>
</organism>
<keyword evidence="3" id="KW-1185">Reference proteome</keyword>
<gene>
    <name evidence="2" type="ORF">CC80DRAFT_495889</name>
</gene>
<dbReference type="AlphaFoldDB" id="A0A6A5TLN4"/>
<evidence type="ECO:0000313" key="2">
    <source>
        <dbReference type="EMBL" id="KAF1951736.1"/>
    </source>
</evidence>
<feature type="region of interest" description="Disordered" evidence="1">
    <location>
        <begin position="1"/>
        <end position="39"/>
    </location>
</feature>